<keyword evidence="2" id="KW-1185">Reference proteome</keyword>
<dbReference type="Pfam" id="PF18759">
    <property type="entry name" value="Plavaka"/>
    <property type="match status" value="1"/>
</dbReference>
<accession>A0A166NM47</accession>
<dbReference type="OrthoDB" id="3252106at2759"/>
<evidence type="ECO:0000313" key="2">
    <source>
        <dbReference type="Proteomes" id="UP000077266"/>
    </source>
</evidence>
<dbReference type="InParanoid" id="A0A166NM47"/>
<dbReference type="STRING" id="1314781.A0A166NM47"/>
<proteinExistence type="predicted"/>
<name>A0A166NM47_EXIGL</name>
<sequence length="719" mass="81125">MVMRQGSPPAQREFGHLRGDDTNIYAPFSNRAEWELAKWMKEEGISDAALDRFCKLPSHTTSFKNARELNQTIEQLPGYGQWQFTMVSVNGSEQQHEVFYRNPIECLRALWADPAFSKHMSFAPEKRYANASQRVRLFTEMNTADFWWEIQGKLPMGSTVVPIIISTDKTELSQFTGDATAYPIYMTIGNIDSSIRRQPSRHAQILIGYLPTTAIEKGDMSDLAVRNARAQLFHAAVRAILEPLRDAAATGIPLKSSNGEVRNCHPVLAVYAADYPEQSLVACTRYGSRCPKCKASKDEFSSGRPGEARDPVETLHTIHEADDLNSMSAIDDFLQPFGLNYVPKPFWAEWEHADIHRAIAPDILHQLYQGMVKHLTAWARHVVGDDELDRRFKRAGLAHGLRHFSNGISHLSRVSGTEHKAIAKQLVACLAGVPEKDAVRAARSLLDFTYIAQYACHTDETLKMMETALDEFHKHKDVFLNTGAAESLDLPKLHSLVHYTASIRLFGVTGGYNTEQTERLHIDLAKRGYEASNHREQDILPFMCSWLERREKMFRFATYLADRQGKTYIALKRPPKAKERPAVAVADTANDRHQSVEQIATNHGAEHFAEHLVTYIKSYVKAEWKNKKRTGPDEHSPQIAPASTWRFHWLSYMVGIGIFARVPLPRIRHWTLLNTGTCDICGSAMTAQLGVQDDVMDHWIQLNPGNAVSAGKQRVQTLA</sequence>
<dbReference type="AlphaFoldDB" id="A0A166NM47"/>
<dbReference type="Proteomes" id="UP000077266">
    <property type="component" value="Unassembled WGS sequence"/>
</dbReference>
<gene>
    <name evidence="1" type="ORF">EXIGLDRAFT_757052</name>
</gene>
<organism evidence="1 2">
    <name type="scientific">Exidia glandulosa HHB12029</name>
    <dbReference type="NCBI Taxonomy" id="1314781"/>
    <lineage>
        <taxon>Eukaryota</taxon>
        <taxon>Fungi</taxon>
        <taxon>Dikarya</taxon>
        <taxon>Basidiomycota</taxon>
        <taxon>Agaricomycotina</taxon>
        <taxon>Agaricomycetes</taxon>
        <taxon>Auriculariales</taxon>
        <taxon>Exidiaceae</taxon>
        <taxon>Exidia</taxon>
    </lineage>
</organism>
<evidence type="ECO:0000313" key="1">
    <source>
        <dbReference type="EMBL" id="KZV79318.1"/>
    </source>
</evidence>
<dbReference type="InterPro" id="IPR041078">
    <property type="entry name" value="Plavaka"/>
</dbReference>
<dbReference type="EMBL" id="KV426639">
    <property type="protein sequence ID" value="KZV79318.1"/>
    <property type="molecule type" value="Genomic_DNA"/>
</dbReference>
<protein>
    <submittedName>
        <fullName evidence="1">Uncharacterized protein</fullName>
    </submittedName>
</protein>
<reference evidence="1 2" key="1">
    <citation type="journal article" date="2016" name="Mol. Biol. Evol.">
        <title>Comparative Genomics of Early-Diverging Mushroom-Forming Fungi Provides Insights into the Origins of Lignocellulose Decay Capabilities.</title>
        <authorList>
            <person name="Nagy L.G."/>
            <person name="Riley R."/>
            <person name="Tritt A."/>
            <person name="Adam C."/>
            <person name="Daum C."/>
            <person name="Floudas D."/>
            <person name="Sun H."/>
            <person name="Yadav J.S."/>
            <person name="Pangilinan J."/>
            <person name="Larsson K.H."/>
            <person name="Matsuura K."/>
            <person name="Barry K."/>
            <person name="Labutti K."/>
            <person name="Kuo R."/>
            <person name="Ohm R.A."/>
            <person name="Bhattacharya S.S."/>
            <person name="Shirouzu T."/>
            <person name="Yoshinaga Y."/>
            <person name="Martin F.M."/>
            <person name="Grigoriev I.V."/>
            <person name="Hibbett D.S."/>
        </authorList>
    </citation>
    <scope>NUCLEOTIDE SEQUENCE [LARGE SCALE GENOMIC DNA]</scope>
    <source>
        <strain evidence="1 2">HHB12029</strain>
    </source>
</reference>